<reference evidence="2" key="2">
    <citation type="submission" date="2014-07" db="EMBL/GenBank/DDBJ databases">
        <authorList>
            <person name="Hull J."/>
        </authorList>
    </citation>
    <scope>NUCLEOTIDE SEQUENCE</scope>
</reference>
<feature type="region of interest" description="Disordered" evidence="1">
    <location>
        <begin position="1"/>
        <end position="53"/>
    </location>
</feature>
<reference evidence="2" key="1">
    <citation type="journal article" date="2014" name="PLoS ONE">
        <title>Transcriptome-Based Identification of ABC Transporters in the Western Tarnished Plant Bug Lygus hesperus.</title>
        <authorList>
            <person name="Hull J.J."/>
            <person name="Chaney K."/>
            <person name="Geib S.M."/>
            <person name="Fabrick J.A."/>
            <person name="Brent C.S."/>
            <person name="Walsh D."/>
            <person name="Lavine L.C."/>
        </authorList>
    </citation>
    <scope>NUCLEOTIDE SEQUENCE</scope>
</reference>
<proteinExistence type="predicted"/>
<evidence type="ECO:0000313" key="2">
    <source>
        <dbReference type="EMBL" id="JAG22737.1"/>
    </source>
</evidence>
<feature type="compositionally biased region" description="Low complexity" evidence="1">
    <location>
        <begin position="37"/>
        <end position="47"/>
    </location>
</feature>
<protein>
    <submittedName>
        <fullName evidence="2">Uncharacterized protein</fullName>
    </submittedName>
</protein>
<organism evidence="2">
    <name type="scientific">Lygus hesperus</name>
    <name type="common">Western plant bug</name>
    <dbReference type="NCBI Taxonomy" id="30085"/>
    <lineage>
        <taxon>Eukaryota</taxon>
        <taxon>Metazoa</taxon>
        <taxon>Ecdysozoa</taxon>
        <taxon>Arthropoda</taxon>
        <taxon>Hexapoda</taxon>
        <taxon>Insecta</taxon>
        <taxon>Pterygota</taxon>
        <taxon>Neoptera</taxon>
        <taxon>Paraneoptera</taxon>
        <taxon>Hemiptera</taxon>
        <taxon>Heteroptera</taxon>
        <taxon>Panheteroptera</taxon>
        <taxon>Cimicomorpha</taxon>
        <taxon>Miridae</taxon>
        <taxon>Mirini</taxon>
        <taxon>Lygus</taxon>
    </lineage>
</organism>
<feature type="compositionally biased region" description="Polar residues" evidence="1">
    <location>
        <begin position="1"/>
        <end position="15"/>
    </location>
</feature>
<sequence length="164" mass="18036">MKNESNSSQQNSRTGSFARFSLRNGSSSVISPAGRTSRPLLSAARARSNAKKRMTEAREELDNVLHVLDSGVNRTPVSLQQQLQQQRQRLQQQQQNVSGLPSGKGYDFANNINNNSMILQSSMLFNTDMLNSSRVMLDSSFTSSSMFGIDCKGSFSHSANPNSL</sequence>
<dbReference type="AlphaFoldDB" id="A0A0A9XPS3"/>
<name>A0A0A9XPS3_LYGHE</name>
<gene>
    <name evidence="2" type="ORF">CM83_19967</name>
</gene>
<dbReference type="EMBL" id="GBHO01020867">
    <property type="protein sequence ID" value="JAG22737.1"/>
    <property type="molecule type" value="Transcribed_RNA"/>
</dbReference>
<accession>A0A0A9XPS3</accession>
<evidence type="ECO:0000256" key="1">
    <source>
        <dbReference type="SAM" id="MobiDB-lite"/>
    </source>
</evidence>